<gene>
    <name evidence="2" type="ORF">GCK32_012535</name>
</gene>
<dbReference type="AlphaFoldDB" id="A0AAN8G0D8"/>
<feature type="compositionally biased region" description="Polar residues" evidence="1">
    <location>
        <begin position="60"/>
        <end position="73"/>
    </location>
</feature>
<reference evidence="2 3" key="1">
    <citation type="submission" date="2019-10" db="EMBL/GenBank/DDBJ databases">
        <title>Assembly and Annotation for the nematode Trichostrongylus colubriformis.</title>
        <authorList>
            <person name="Martin J."/>
        </authorList>
    </citation>
    <scope>NUCLEOTIDE SEQUENCE [LARGE SCALE GENOMIC DNA]</scope>
    <source>
        <strain evidence="2">G859</strain>
        <tissue evidence="2">Whole worm</tissue>
    </source>
</reference>
<evidence type="ECO:0000313" key="3">
    <source>
        <dbReference type="Proteomes" id="UP001331761"/>
    </source>
</evidence>
<name>A0AAN8G0D8_TRICO</name>
<comment type="caution">
    <text evidence="2">The sequence shown here is derived from an EMBL/GenBank/DDBJ whole genome shotgun (WGS) entry which is preliminary data.</text>
</comment>
<accession>A0AAN8G0D8</accession>
<dbReference type="Gene3D" id="1.10.510.10">
    <property type="entry name" value="Transferase(Phosphotransferase) domain 1"/>
    <property type="match status" value="1"/>
</dbReference>
<protein>
    <submittedName>
        <fullName evidence="2">Uncharacterized protein</fullName>
    </submittedName>
</protein>
<evidence type="ECO:0000313" key="2">
    <source>
        <dbReference type="EMBL" id="KAK5974048.1"/>
    </source>
</evidence>
<proteinExistence type="predicted"/>
<dbReference type="Proteomes" id="UP001331761">
    <property type="component" value="Unassembled WGS sequence"/>
</dbReference>
<sequence>MHFFTHLSTLNYYTRPNYAAIFEFLESVRIQGNIRYSDPYDWEFENALKSTKEDEKQRQEPISSECTQKTYSGVSGGYPPSTGCGDVDVSPFPPAYFSLNPLGF</sequence>
<organism evidence="2 3">
    <name type="scientific">Trichostrongylus colubriformis</name>
    <name type="common">Black scour worm</name>
    <dbReference type="NCBI Taxonomy" id="6319"/>
    <lineage>
        <taxon>Eukaryota</taxon>
        <taxon>Metazoa</taxon>
        <taxon>Ecdysozoa</taxon>
        <taxon>Nematoda</taxon>
        <taxon>Chromadorea</taxon>
        <taxon>Rhabditida</taxon>
        <taxon>Rhabditina</taxon>
        <taxon>Rhabditomorpha</taxon>
        <taxon>Strongyloidea</taxon>
        <taxon>Trichostrongylidae</taxon>
        <taxon>Trichostrongylus</taxon>
    </lineage>
</organism>
<evidence type="ECO:0000256" key="1">
    <source>
        <dbReference type="SAM" id="MobiDB-lite"/>
    </source>
</evidence>
<dbReference type="EMBL" id="WIXE01014738">
    <property type="protein sequence ID" value="KAK5974048.1"/>
    <property type="molecule type" value="Genomic_DNA"/>
</dbReference>
<keyword evidence="3" id="KW-1185">Reference proteome</keyword>
<feature type="region of interest" description="Disordered" evidence="1">
    <location>
        <begin position="51"/>
        <end position="74"/>
    </location>
</feature>